<dbReference type="KEGG" id="lbc:LACBIDRAFT_309768"/>
<dbReference type="Proteomes" id="UP000001194">
    <property type="component" value="Unassembled WGS sequence"/>
</dbReference>
<dbReference type="EMBL" id="DS547131">
    <property type="protein sequence ID" value="EDR02334.1"/>
    <property type="molecule type" value="Genomic_DNA"/>
</dbReference>
<sequence length="69" mass="7638">MELMRGGLAGRFDCQYTYLLRRLAVLNRVSFPSKTDRGGLLVTHALLEANAAQPRRPSTITLLHATPSN</sequence>
<protein>
    <submittedName>
        <fullName evidence="1">Predicted protein</fullName>
    </submittedName>
</protein>
<evidence type="ECO:0000313" key="2">
    <source>
        <dbReference type="Proteomes" id="UP000001194"/>
    </source>
</evidence>
<keyword evidence="2" id="KW-1185">Reference proteome</keyword>
<dbReference type="AlphaFoldDB" id="B0DT16"/>
<dbReference type="HOGENOM" id="CLU_2776353_0_0_1"/>
<dbReference type="InParanoid" id="B0DT16"/>
<evidence type="ECO:0000313" key="1">
    <source>
        <dbReference type="EMBL" id="EDR02334.1"/>
    </source>
</evidence>
<dbReference type="GeneID" id="6082725"/>
<accession>B0DT16</accession>
<dbReference type="RefSeq" id="XP_001887011.1">
    <property type="nucleotide sequence ID" value="XM_001886976.1"/>
</dbReference>
<organism evidence="2">
    <name type="scientific">Laccaria bicolor (strain S238N-H82 / ATCC MYA-4686)</name>
    <name type="common">Bicoloured deceiver</name>
    <name type="synonym">Laccaria laccata var. bicolor</name>
    <dbReference type="NCBI Taxonomy" id="486041"/>
    <lineage>
        <taxon>Eukaryota</taxon>
        <taxon>Fungi</taxon>
        <taxon>Dikarya</taxon>
        <taxon>Basidiomycota</taxon>
        <taxon>Agaricomycotina</taxon>
        <taxon>Agaricomycetes</taxon>
        <taxon>Agaricomycetidae</taxon>
        <taxon>Agaricales</taxon>
        <taxon>Agaricineae</taxon>
        <taxon>Hydnangiaceae</taxon>
        <taxon>Laccaria</taxon>
    </lineage>
</organism>
<name>B0DT16_LACBS</name>
<proteinExistence type="predicted"/>
<reference evidence="1 2" key="1">
    <citation type="journal article" date="2008" name="Nature">
        <title>The genome of Laccaria bicolor provides insights into mycorrhizal symbiosis.</title>
        <authorList>
            <person name="Martin F."/>
            <person name="Aerts A."/>
            <person name="Ahren D."/>
            <person name="Brun A."/>
            <person name="Danchin E.G.J."/>
            <person name="Duchaussoy F."/>
            <person name="Gibon J."/>
            <person name="Kohler A."/>
            <person name="Lindquist E."/>
            <person name="Pereda V."/>
            <person name="Salamov A."/>
            <person name="Shapiro H.J."/>
            <person name="Wuyts J."/>
            <person name="Blaudez D."/>
            <person name="Buee M."/>
            <person name="Brokstein P."/>
            <person name="Canbaeck B."/>
            <person name="Cohen D."/>
            <person name="Courty P.E."/>
            <person name="Coutinho P.M."/>
            <person name="Delaruelle C."/>
            <person name="Detter J.C."/>
            <person name="Deveau A."/>
            <person name="DiFazio S."/>
            <person name="Duplessis S."/>
            <person name="Fraissinet-Tachet L."/>
            <person name="Lucic E."/>
            <person name="Frey-Klett P."/>
            <person name="Fourrey C."/>
            <person name="Feussner I."/>
            <person name="Gay G."/>
            <person name="Grimwood J."/>
            <person name="Hoegger P.J."/>
            <person name="Jain P."/>
            <person name="Kilaru S."/>
            <person name="Labbe J."/>
            <person name="Lin Y.C."/>
            <person name="Legue V."/>
            <person name="Le Tacon F."/>
            <person name="Marmeisse R."/>
            <person name="Melayah D."/>
            <person name="Montanini B."/>
            <person name="Muratet M."/>
            <person name="Nehls U."/>
            <person name="Niculita-Hirzel H."/>
            <person name="Oudot-Le Secq M.P."/>
            <person name="Peter M."/>
            <person name="Quesneville H."/>
            <person name="Rajashekar B."/>
            <person name="Reich M."/>
            <person name="Rouhier N."/>
            <person name="Schmutz J."/>
            <person name="Yin T."/>
            <person name="Chalot M."/>
            <person name="Henrissat B."/>
            <person name="Kuees U."/>
            <person name="Lucas S."/>
            <person name="Van de Peer Y."/>
            <person name="Podila G.K."/>
            <person name="Polle A."/>
            <person name="Pukkila P.J."/>
            <person name="Richardson P.M."/>
            <person name="Rouze P."/>
            <person name="Sanders I.R."/>
            <person name="Stajich J.E."/>
            <person name="Tunlid A."/>
            <person name="Tuskan G."/>
            <person name="Grigoriev I.V."/>
        </authorList>
    </citation>
    <scope>NUCLEOTIDE SEQUENCE [LARGE SCALE GENOMIC DNA]</scope>
    <source>
        <strain evidence="2">S238N-H82 / ATCC MYA-4686</strain>
    </source>
</reference>
<gene>
    <name evidence="1" type="ORF">LACBIDRAFT_309768</name>
</gene>